<evidence type="ECO:0000256" key="1">
    <source>
        <dbReference type="SAM" id="MobiDB-lite"/>
    </source>
</evidence>
<protein>
    <submittedName>
        <fullName evidence="2">Uncharacterized protein</fullName>
    </submittedName>
</protein>
<dbReference type="AlphaFoldDB" id="A0A5A9N7U5"/>
<comment type="caution">
    <text evidence="2">The sequence shown here is derived from an EMBL/GenBank/DDBJ whole genome shotgun (WGS) entry which is preliminary data.</text>
</comment>
<proteinExistence type="predicted"/>
<name>A0A5A9N7U5_9TELE</name>
<organism evidence="2 3">
    <name type="scientific">Triplophysa tibetana</name>
    <dbReference type="NCBI Taxonomy" id="1572043"/>
    <lineage>
        <taxon>Eukaryota</taxon>
        <taxon>Metazoa</taxon>
        <taxon>Chordata</taxon>
        <taxon>Craniata</taxon>
        <taxon>Vertebrata</taxon>
        <taxon>Euteleostomi</taxon>
        <taxon>Actinopterygii</taxon>
        <taxon>Neopterygii</taxon>
        <taxon>Teleostei</taxon>
        <taxon>Ostariophysi</taxon>
        <taxon>Cypriniformes</taxon>
        <taxon>Nemacheilidae</taxon>
        <taxon>Triplophysa</taxon>
    </lineage>
</organism>
<accession>A0A5A9N7U5</accession>
<evidence type="ECO:0000313" key="2">
    <source>
        <dbReference type="EMBL" id="KAA0705308.1"/>
    </source>
</evidence>
<evidence type="ECO:0000313" key="3">
    <source>
        <dbReference type="Proteomes" id="UP000324632"/>
    </source>
</evidence>
<reference evidence="2 3" key="1">
    <citation type="journal article" date="2019" name="Mol. Ecol. Resour.">
        <title>Chromosome-level genome assembly of Triplophysa tibetana, a fish adapted to the harsh high-altitude environment of the Tibetan Plateau.</title>
        <authorList>
            <person name="Yang X."/>
            <person name="Liu H."/>
            <person name="Ma Z."/>
            <person name="Zou Y."/>
            <person name="Zou M."/>
            <person name="Mao Y."/>
            <person name="Li X."/>
            <person name="Wang H."/>
            <person name="Chen T."/>
            <person name="Wang W."/>
            <person name="Yang R."/>
        </authorList>
    </citation>
    <scope>NUCLEOTIDE SEQUENCE [LARGE SCALE GENOMIC DNA]</scope>
    <source>
        <strain evidence="2">TTIB1903HZAU</strain>
        <tissue evidence="2">Muscle</tissue>
    </source>
</reference>
<keyword evidence="3" id="KW-1185">Reference proteome</keyword>
<sequence>MKDSVTDRQLEMSSPVAMVTSPEMLAHLFISGQRARPSRSVRGQAILSRSEGKEDGAHPRGKMRSVNTACDSATERGGIEASERINAFELRDCSVDPPRQRIASCSTQTTHTCTLSARRSLSPFTVTTFFHADRVEKERILMEVSSEHCEVLAMAREIGREWRLL</sequence>
<dbReference type="Proteomes" id="UP000324632">
    <property type="component" value="Chromosome 21"/>
</dbReference>
<feature type="region of interest" description="Disordered" evidence="1">
    <location>
        <begin position="33"/>
        <end position="75"/>
    </location>
</feature>
<gene>
    <name evidence="2" type="ORF">E1301_Tti009827</name>
</gene>
<dbReference type="EMBL" id="SOYY01000021">
    <property type="protein sequence ID" value="KAA0705308.1"/>
    <property type="molecule type" value="Genomic_DNA"/>
</dbReference>